<dbReference type="Gene3D" id="3.40.640.10">
    <property type="entry name" value="Type I PLP-dependent aspartate aminotransferase-like (Major domain)"/>
    <property type="match status" value="1"/>
</dbReference>
<dbReference type="PANTHER" id="PTHR48097">
    <property type="entry name" value="L-THREONINE ALDOLASE-RELATED"/>
    <property type="match status" value="1"/>
</dbReference>
<gene>
    <name evidence="8" type="ORF">JBS370_LOCUS26739</name>
    <name evidence="7" type="ORF">ZHD862_LOCUS5985</name>
</gene>
<proteinExistence type="inferred from homology"/>
<dbReference type="EMBL" id="CAJNOT010000163">
    <property type="protein sequence ID" value="CAF0873111.1"/>
    <property type="molecule type" value="Genomic_DNA"/>
</dbReference>
<dbReference type="CDD" id="cd06502">
    <property type="entry name" value="TA_like"/>
    <property type="match status" value="1"/>
</dbReference>
<dbReference type="InterPro" id="IPR015421">
    <property type="entry name" value="PyrdxlP-dep_Trfase_major"/>
</dbReference>
<evidence type="ECO:0000313" key="9">
    <source>
        <dbReference type="Proteomes" id="UP000663864"/>
    </source>
</evidence>
<dbReference type="InterPro" id="IPR015424">
    <property type="entry name" value="PyrdxlP-dep_Trfase"/>
</dbReference>
<reference evidence="7" key="1">
    <citation type="submission" date="2021-02" db="EMBL/GenBank/DDBJ databases">
        <authorList>
            <person name="Nowell W R."/>
        </authorList>
    </citation>
    <scope>NUCLEOTIDE SEQUENCE</scope>
</reference>
<dbReference type="SUPFAM" id="SSF53383">
    <property type="entry name" value="PLP-dependent transferases"/>
    <property type="match status" value="1"/>
</dbReference>
<dbReference type="Proteomes" id="UP000663836">
    <property type="component" value="Unassembled WGS sequence"/>
</dbReference>
<dbReference type="GO" id="GO:0008732">
    <property type="term" value="F:L-allo-threonine aldolase activity"/>
    <property type="evidence" value="ECO:0007669"/>
    <property type="project" value="TreeGrafter"/>
</dbReference>
<evidence type="ECO:0000313" key="7">
    <source>
        <dbReference type="EMBL" id="CAF0873111.1"/>
    </source>
</evidence>
<organism evidence="7 9">
    <name type="scientific">Rotaria sordida</name>
    <dbReference type="NCBI Taxonomy" id="392033"/>
    <lineage>
        <taxon>Eukaryota</taxon>
        <taxon>Metazoa</taxon>
        <taxon>Spiralia</taxon>
        <taxon>Gnathifera</taxon>
        <taxon>Rotifera</taxon>
        <taxon>Eurotatoria</taxon>
        <taxon>Bdelloidea</taxon>
        <taxon>Philodinida</taxon>
        <taxon>Philodinidae</taxon>
        <taxon>Rotaria</taxon>
    </lineage>
</organism>
<dbReference type="AlphaFoldDB" id="A0A813XWU4"/>
<comment type="cofactor">
    <cofactor evidence="1">
        <name>pyridoxal 5'-phosphate</name>
        <dbReference type="ChEBI" id="CHEBI:597326"/>
    </cofactor>
</comment>
<accession>A0A813XWU4</accession>
<dbReference type="InterPro" id="IPR023603">
    <property type="entry name" value="Low_specificity_L-TA-like"/>
</dbReference>
<evidence type="ECO:0000256" key="5">
    <source>
        <dbReference type="PIRSR" id="PIRSR017617-1"/>
    </source>
</evidence>
<name>A0A813XWU4_9BILA</name>
<dbReference type="GO" id="GO:0006545">
    <property type="term" value="P:glycine biosynthetic process"/>
    <property type="evidence" value="ECO:0007669"/>
    <property type="project" value="TreeGrafter"/>
</dbReference>
<dbReference type="Pfam" id="PF01212">
    <property type="entry name" value="Beta_elim_lyase"/>
    <property type="match status" value="1"/>
</dbReference>
<dbReference type="Gene3D" id="3.90.1150.10">
    <property type="entry name" value="Aspartate Aminotransferase, domain 1"/>
    <property type="match status" value="1"/>
</dbReference>
<evidence type="ECO:0000256" key="4">
    <source>
        <dbReference type="ARBA" id="ARBA00023239"/>
    </source>
</evidence>
<dbReference type="NCBIfam" id="NF007825">
    <property type="entry name" value="PRK10534.1"/>
    <property type="match status" value="1"/>
</dbReference>
<comment type="similarity">
    <text evidence="2">Belongs to the threonine aldolase family.</text>
</comment>
<dbReference type="NCBIfam" id="NF041359">
    <property type="entry name" value="GntG_guanitoxin"/>
    <property type="match status" value="1"/>
</dbReference>
<dbReference type="GO" id="GO:0006567">
    <property type="term" value="P:L-threonine catabolic process"/>
    <property type="evidence" value="ECO:0007669"/>
    <property type="project" value="TreeGrafter"/>
</dbReference>
<comment type="caution">
    <text evidence="7">The sequence shown here is derived from an EMBL/GenBank/DDBJ whole genome shotgun (WGS) entry which is preliminary data.</text>
</comment>
<sequence length="359" mass="39661">MPSSFIDLRSDTVTKPTNEMRQAMFDAEVGDDVYGDDLTVLKLQEMAAKLLGKEAALFVPSGTMGNLICVLNHCSQFGSEMILGDECHIHIHEQGGCATLARVHSRTVSTQSDGTLLLQDIEQRIRTEKDNDHFPVTKLVCLENTHNRMGGKVLTVEYIESVGKLCQQYGLKLHMDGARLMNAAVKLDVEPAKLVQSCDSISCCLSKGLAAPVGSLIVGTREFILQSKRLRKVLGGGMRQAGVLAAAGIISLTQMPKLLKLDHENAKLLAEGLSKIDGCEINPEIDVQTNMVFFLLNSDKLRIDAQTFANILKNEHGILVSVQGKFKCRFVTHYMIKKENIEYVVEQVRHVLENNKNII</sequence>
<dbReference type="GO" id="GO:0005829">
    <property type="term" value="C:cytosol"/>
    <property type="evidence" value="ECO:0007669"/>
    <property type="project" value="TreeGrafter"/>
</dbReference>
<evidence type="ECO:0000313" key="8">
    <source>
        <dbReference type="EMBL" id="CAF4009255.1"/>
    </source>
</evidence>
<feature type="domain" description="Aromatic amino acid beta-eliminating lyase/threonine aldolase" evidence="6">
    <location>
        <begin position="7"/>
        <end position="293"/>
    </location>
</feature>
<dbReference type="Proteomes" id="UP000663864">
    <property type="component" value="Unassembled WGS sequence"/>
</dbReference>
<dbReference type="EMBL" id="CAJOBD010004806">
    <property type="protein sequence ID" value="CAF4009255.1"/>
    <property type="molecule type" value="Genomic_DNA"/>
</dbReference>
<keyword evidence="3" id="KW-0663">Pyridoxal phosphate</keyword>
<dbReference type="InterPro" id="IPR001597">
    <property type="entry name" value="ArAA_b-elim_lyase/Thr_aldolase"/>
</dbReference>
<keyword evidence="4" id="KW-0456">Lyase</keyword>
<evidence type="ECO:0000256" key="1">
    <source>
        <dbReference type="ARBA" id="ARBA00001933"/>
    </source>
</evidence>
<dbReference type="PIRSF" id="PIRSF017617">
    <property type="entry name" value="Thr_aldolase"/>
    <property type="match status" value="1"/>
</dbReference>
<dbReference type="FunFam" id="3.90.1150.10:FF:000041">
    <property type="entry name" value="Low-specificity L-threonine aldolase"/>
    <property type="match status" value="1"/>
</dbReference>
<protein>
    <recommendedName>
        <fullName evidence="6">Aromatic amino acid beta-eliminating lyase/threonine aldolase domain-containing protein</fullName>
    </recommendedName>
</protein>
<evidence type="ECO:0000256" key="2">
    <source>
        <dbReference type="ARBA" id="ARBA00006966"/>
    </source>
</evidence>
<evidence type="ECO:0000256" key="3">
    <source>
        <dbReference type="ARBA" id="ARBA00022898"/>
    </source>
</evidence>
<evidence type="ECO:0000259" key="6">
    <source>
        <dbReference type="Pfam" id="PF01212"/>
    </source>
</evidence>
<dbReference type="InterPro" id="IPR015422">
    <property type="entry name" value="PyrdxlP-dep_Trfase_small"/>
</dbReference>
<dbReference type="PANTHER" id="PTHR48097:SF9">
    <property type="entry name" value="L-THREONINE ALDOLASE"/>
    <property type="match status" value="1"/>
</dbReference>
<dbReference type="FunFam" id="3.40.640.10:FF:000030">
    <property type="entry name" value="Low-specificity L-threonine aldolase"/>
    <property type="match status" value="1"/>
</dbReference>
<feature type="modified residue" description="N6-(pyridoxal phosphate)lysine" evidence="5">
    <location>
        <position position="207"/>
    </location>
</feature>